<gene>
    <name evidence="2" type="ORF">GRI89_01340</name>
</gene>
<dbReference type="InterPro" id="IPR009875">
    <property type="entry name" value="PilZ_domain"/>
</dbReference>
<dbReference type="SUPFAM" id="SSF141371">
    <property type="entry name" value="PilZ domain-like"/>
    <property type="match status" value="1"/>
</dbReference>
<evidence type="ECO:0000313" key="3">
    <source>
        <dbReference type="Proteomes" id="UP000433652"/>
    </source>
</evidence>
<accession>A0A6I4SRH4</accession>
<protein>
    <recommendedName>
        <fullName evidence="1">PilZ domain-containing protein</fullName>
    </recommendedName>
</protein>
<dbReference type="OrthoDB" id="7508603at2"/>
<dbReference type="RefSeq" id="WP_159791478.1">
    <property type="nucleotide sequence ID" value="NZ_WTYM01000022.1"/>
</dbReference>
<keyword evidence="3" id="KW-1185">Reference proteome</keyword>
<comment type="caution">
    <text evidence="2">The sequence shown here is derived from an EMBL/GenBank/DDBJ whole genome shotgun (WGS) entry which is preliminary data.</text>
</comment>
<dbReference type="GO" id="GO:0035438">
    <property type="term" value="F:cyclic-di-GMP binding"/>
    <property type="evidence" value="ECO:0007669"/>
    <property type="project" value="InterPro"/>
</dbReference>
<dbReference type="EMBL" id="WTYM01000022">
    <property type="protein sequence ID" value="MXO58189.1"/>
    <property type="molecule type" value="Genomic_DNA"/>
</dbReference>
<organism evidence="2 3">
    <name type="scientific">Croceibacterium salegens</name>
    <dbReference type="NCBI Taxonomy" id="1737568"/>
    <lineage>
        <taxon>Bacteria</taxon>
        <taxon>Pseudomonadati</taxon>
        <taxon>Pseudomonadota</taxon>
        <taxon>Alphaproteobacteria</taxon>
        <taxon>Sphingomonadales</taxon>
        <taxon>Erythrobacteraceae</taxon>
        <taxon>Croceibacterium</taxon>
    </lineage>
</organism>
<dbReference type="Proteomes" id="UP000433652">
    <property type="component" value="Unassembled WGS sequence"/>
</dbReference>
<feature type="domain" description="PilZ" evidence="1">
    <location>
        <begin position="3"/>
        <end position="84"/>
    </location>
</feature>
<dbReference type="Gene3D" id="2.40.10.220">
    <property type="entry name" value="predicted glycosyltransferase like domains"/>
    <property type="match status" value="1"/>
</dbReference>
<evidence type="ECO:0000259" key="1">
    <source>
        <dbReference type="Pfam" id="PF07238"/>
    </source>
</evidence>
<evidence type="ECO:0000313" key="2">
    <source>
        <dbReference type="EMBL" id="MXO58189.1"/>
    </source>
</evidence>
<name>A0A6I4SRH4_9SPHN</name>
<dbReference type="AlphaFoldDB" id="A0A6I4SRH4"/>
<sequence length="109" mass="12137">MDERRSSPRVATNVAVACRAPATPVRVVIRDISLHGCRIETARPMDNLGSTVQVELTDKVSVSGRIVWIDELYCGIRFDKRLDITKFGVRGWITSIGESVPLREIDRAA</sequence>
<reference evidence="2 3" key="1">
    <citation type="submission" date="2019-12" db="EMBL/GenBank/DDBJ databases">
        <title>Genomic-based taxomic classification of the family Erythrobacteraceae.</title>
        <authorList>
            <person name="Xu L."/>
        </authorList>
    </citation>
    <scope>NUCLEOTIDE SEQUENCE [LARGE SCALE GENOMIC DNA]</scope>
    <source>
        <strain evidence="2 3">MCCC 1K01500</strain>
    </source>
</reference>
<dbReference type="Pfam" id="PF07238">
    <property type="entry name" value="PilZ"/>
    <property type="match status" value="1"/>
</dbReference>
<proteinExistence type="predicted"/>